<reference evidence="2" key="1">
    <citation type="journal article" date="2019" name="Int. J. Syst. Evol. Microbiol.">
        <title>The Global Catalogue of Microorganisms (GCM) 10K type strain sequencing project: providing services to taxonomists for standard genome sequencing and annotation.</title>
        <authorList>
            <consortium name="The Broad Institute Genomics Platform"/>
            <consortium name="The Broad Institute Genome Sequencing Center for Infectious Disease"/>
            <person name="Wu L."/>
            <person name="Ma J."/>
        </authorList>
    </citation>
    <scope>NUCLEOTIDE SEQUENCE [LARGE SCALE GENOMIC DNA]</scope>
    <source>
        <strain evidence="2">JCM 17975</strain>
    </source>
</reference>
<keyword evidence="2" id="KW-1185">Reference proteome</keyword>
<proteinExistence type="predicted"/>
<accession>A0ABP8WNE2</accession>
<gene>
    <name evidence="1" type="ORF">GCM10023198_09130</name>
</gene>
<dbReference type="InterPro" id="IPR027417">
    <property type="entry name" value="P-loop_NTPase"/>
</dbReference>
<evidence type="ECO:0000313" key="2">
    <source>
        <dbReference type="Proteomes" id="UP001500843"/>
    </source>
</evidence>
<dbReference type="Gene3D" id="3.40.50.300">
    <property type="entry name" value="P-loop containing nucleotide triphosphate hydrolases"/>
    <property type="match status" value="1"/>
</dbReference>
<dbReference type="EMBL" id="BAABHM010000006">
    <property type="protein sequence ID" value="GAA4692292.1"/>
    <property type="molecule type" value="Genomic_DNA"/>
</dbReference>
<dbReference type="SUPFAM" id="SSF52540">
    <property type="entry name" value="P-loop containing nucleoside triphosphate hydrolases"/>
    <property type="match status" value="1"/>
</dbReference>
<protein>
    <recommendedName>
        <fullName evidence="3">Sulfotransferase family protein</fullName>
    </recommendedName>
</protein>
<evidence type="ECO:0008006" key="3">
    <source>
        <dbReference type="Google" id="ProtNLM"/>
    </source>
</evidence>
<dbReference type="Proteomes" id="UP001500843">
    <property type="component" value="Unassembled WGS sequence"/>
</dbReference>
<evidence type="ECO:0000313" key="1">
    <source>
        <dbReference type="EMBL" id="GAA4692292.1"/>
    </source>
</evidence>
<sequence>MYDSAAARDPLGCIFIVTYGRSGSTLLQGILNSIPGYVVRGENGDSLYSLFAYFNTLDKAHREHTDPKKKSPDTPSHPWFGIHQFSDETTLALLRSLVLASLLQPPAGTRVTGFKEIRWVHSNWRAYADFLIRLFPRARFVINTRDHADVLASKWWKDRENGPAILDRAEVQFAELEAAYPDRTHRVHYNDYTADSTSLKSLFDWLGEPFDKDRVNDVLTRRHSY</sequence>
<dbReference type="Pfam" id="PF13469">
    <property type="entry name" value="Sulfotransfer_3"/>
    <property type="match status" value="1"/>
</dbReference>
<dbReference type="RefSeq" id="WP_253869753.1">
    <property type="nucleotide sequence ID" value="NZ_BAABHM010000006.1"/>
</dbReference>
<name>A0ABP8WNE2_9MICO</name>
<organism evidence="1 2">
    <name type="scientific">Promicromonospora umidemergens</name>
    <dbReference type="NCBI Taxonomy" id="629679"/>
    <lineage>
        <taxon>Bacteria</taxon>
        <taxon>Bacillati</taxon>
        <taxon>Actinomycetota</taxon>
        <taxon>Actinomycetes</taxon>
        <taxon>Micrococcales</taxon>
        <taxon>Promicromonosporaceae</taxon>
        <taxon>Promicromonospora</taxon>
    </lineage>
</organism>
<comment type="caution">
    <text evidence="1">The sequence shown here is derived from an EMBL/GenBank/DDBJ whole genome shotgun (WGS) entry which is preliminary data.</text>
</comment>